<comment type="caution">
    <text evidence="3">The sequence shown here is derived from an EMBL/GenBank/DDBJ whole genome shotgun (WGS) entry which is preliminary data.</text>
</comment>
<feature type="compositionally biased region" description="Polar residues" evidence="1">
    <location>
        <begin position="59"/>
        <end position="75"/>
    </location>
</feature>
<accession>A0A9Q1QAG4</accession>
<dbReference type="SUPFAM" id="SSF51230">
    <property type="entry name" value="Single hybrid motif"/>
    <property type="match status" value="1"/>
</dbReference>
<organism evidence="3 4">
    <name type="scientific">Carnegiea gigantea</name>
    <dbReference type="NCBI Taxonomy" id="171969"/>
    <lineage>
        <taxon>Eukaryota</taxon>
        <taxon>Viridiplantae</taxon>
        <taxon>Streptophyta</taxon>
        <taxon>Embryophyta</taxon>
        <taxon>Tracheophyta</taxon>
        <taxon>Spermatophyta</taxon>
        <taxon>Magnoliopsida</taxon>
        <taxon>eudicotyledons</taxon>
        <taxon>Gunneridae</taxon>
        <taxon>Pentapetalae</taxon>
        <taxon>Caryophyllales</taxon>
        <taxon>Cactineae</taxon>
        <taxon>Cactaceae</taxon>
        <taxon>Cactoideae</taxon>
        <taxon>Echinocereeae</taxon>
        <taxon>Carnegiea</taxon>
    </lineage>
</organism>
<evidence type="ECO:0000313" key="3">
    <source>
        <dbReference type="EMBL" id="KAJ8434444.1"/>
    </source>
</evidence>
<feature type="region of interest" description="Disordered" evidence="1">
    <location>
        <begin position="57"/>
        <end position="77"/>
    </location>
</feature>
<dbReference type="Pfam" id="PF00364">
    <property type="entry name" value="Biotin_lipoyl"/>
    <property type="match status" value="1"/>
</dbReference>
<dbReference type="InterPro" id="IPR053217">
    <property type="entry name" value="ACC_Biotin_Carrier"/>
</dbReference>
<dbReference type="PANTHER" id="PTHR47597">
    <property type="entry name" value="IS A MEMBER OF THE PF|00364 BIOTIN-REQUIRING ENZYMES FAMILY-RELATED"/>
    <property type="match status" value="1"/>
</dbReference>
<dbReference type="EMBL" id="JAKOGI010000478">
    <property type="protein sequence ID" value="KAJ8434444.1"/>
    <property type="molecule type" value="Genomic_DNA"/>
</dbReference>
<dbReference type="AlphaFoldDB" id="A0A9Q1QAG4"/>
<evidence type="ECO:0000313" key="4">
    <source>
        <dbReference type="Proteomes" id="UP001153076"/>
    </source>
</evidence>
<keyword evidence="4" id="KW-1185">Reference proteome</keyword>
<sequence>METAATVRSFHGAAGIISHAYSAFKKPGQAAWPSILGLPSAGQAGISVSCSKTPEGAMSKSNVPLSNGANGSTQKHGLRSATFPDAFEALLLEVCDETSIAELQLKASFEMHLKRNVGAKNAQPVVQAAPAPAPAPAGPSTSTSIPEPSSALASKLAALEASGTDGYKLVTSPTVGSFRKGRTVKGKKQPPVCKQGDIIKEGQIIGYVDQFGTELAVKSDVAGEILKFLFEEGEPVGYGEPIIAVLPSFHELDL</sequence>
<evidence type="ECO:0000259" key="2">
    <source>
        <dbReference type="Pfam" id="PF00364"/>
    </source>
</evidence>
<dbReference type="OrthoDB" id="529457at2759"/>
<dbReference type="InterPro" id="IPR011053">
    <property type="entry name" value="Single_hybrid_motif"/>
</dbReference>
<evidence type="ECO:0000256" key="1">
    <source>
        <dbReference type="SAM" id="MobiDB-lite"/>
    </source>
</evidence>
<dbReference type="Gene3D" id="2.40.50.100">
    <property type="match status" value="1"/>
</dbReference>
<dbReference type="CDD" id="cd06850">
    <property type="entry name" value="biotinyl_domain"/>
    <property type="match status" value="1"/>
</dbReference>
<feature type="region of interest" description="Disordered" evidence="1">
    <location>
        <begin position="127"/>
        <end position="148"/>
    </location>
</feature>
<proteinExistence type="predicted"/>
<gene>
    <name evidence="3" type="ORF">Cgig2_025414</name>
</gene>
<protein>
    <recommendedName>
        <fullName evidence="2">Lipoyl-binding domain-containing protein</fullName>
    </recommendedName>
</protein>
<reference evidence="3" key="1">
    <citation type="submission" date="2022-04" db="EMBL/GenBank/DDBJ databases">
        <title>Carnegiea gigantea Genome sequencing and assembly v2.</title>
        <authorList>
            <person name="Copetti D."/>
            <person name="Sanderson M.J."/>
            <person name="Burquez A."/>
            <person name="Wojciechowski M.F."/>
        </authorList>
    </citation>
    <scope>NUCLEOTIDE SEQUENCE</scope>
    <source>
        <strain evidence="3">SGP5-SGP5p</strain>
        <tissue evidence="3">Aerial part</tissue>
    </source>
</reference>
<dbReference type="InterPro" id="IPR000089">
    <property type="entry name" value="Biotin_lipoyl"/>
</dbReference>
<feature type="domain" description="Lipoyl-binding" evidence="2">
    <location>
        <begin position="170"/>
        <end position="244"/>
    </location>
</feature>
<feature type="compositionally biased region" description="Low complexity" evidence="1">
    <location>
        <begin position="139"/>
        <end position="148"/>
    </location>
</feature>
<dbReference type="PANTHER" id="PTHR47597:SF2">
    <property type="entry name" value="LIPOYL-BINDING DOMAIN-CONTAINING PROTEIN"/>
    <property type="match status" value="1"/>
</dbReference>
<dbReference type="Proteomes" id="UP001153076">
    <property type="component" value="Unassembled WGS sequence"/>
</dbReference>
<name>A0A9Q1QAG4_9CARY</name>